<dbReference type="Gene3D" id="3.40.1690.10">
    <property type="entry name" value="secretion proteins EscU"/>
    <property type="match status" value="1"/>
</dbReference>
<evidence type="ECO:0000256" key="2">
    <source>
        <dbReference type="SAM" id="MobiDB-lite"/>
    </source>
</evidence>
<comment type="similarity">
    <text evidence="1">Belongs to the type III secretion exporter family.</text>
</comment>
<dbReference type="Pfam" id="PF01312">
    <property type="entry name" value="Bac_export_2"/>
    <property type="match status" value="1"/>
</dbReference>
<dbReference type="PANTHER" id="PTHR30531">
    <property type="entry name" value="FLAGELLAR BIOSYNTHETIC PROTEIN FLHB"/>
    <property type="match status" value="1"/>
</dbReference>
<dbReference type="PRINTS" id="PR00950">
    <property type="entry name" value="TYPE3IMSPROT"/>
</dbReference>
<evidence type="ECO:0000313" key="5">
    <source>
        <dbReference type="Proteomes" id="UP001470809"/>
    </source>
</evidence>
<keyword evidence="3" id="KW-0472">Membrane</keyword>
<feature type="transmembrane region" description="Helical" evidence="3">
    <location>
        <begin position="67"/>
        <end position="87"/>
    </location>
</feature>
<dbReference type="InterPro" id="IPR006135">
    <property type="entry name" value="T3SS_substrate_exporter"/>
</dbReference>
<gene>
    <name evidence="4" type="ORF">AABB31_19705</name>
</gene>
<dbReference type="InterPro" id="IPR029025">
    <property type="entry name" value="T3SS_substrate_exporter_C"/>
</dbReference>
<feature type="transmembrane region" description="Helical" evidence="3">
    <location>
        <begin position="93"/>
        <end position="115"/>
    </location>
</feature>
<protein>
    <submittedName>
        <fullName evidence="4">EscU/YscU/HrcU family type III secretion system export apparatus switch protein</fullName>
    </submittedName>
</protein>
<organism evidence="4 5">
    <name type="scientific">Yoonia rhodophyticola</name>
    <dbReference type="NCBI Taxonomy" id="3137370"/>
    <lineage>
        <taxon>Bacteria</taxon>
        <taxon>Pseudomonadati</taxon>
        <taxon>Pseudomonadota</taxon>
        <taxon>Alphaproteobacteria</taxon>
        <taxon>Rhodobacterales</taxon>
        <taxon>Paracoccaceae</taxon>
        <taxon>Yoonia</taxon>
    </lineage>
</organism>
<feature type="compositionally biased region" description="Basic and acidic residues" evidence="2">
    <location>
        <begin position="10"/>
        <end position="21"/>
    </location>
</feature>
<keyword evidence="5" id="KW-1185">Reference proteome</keyword>
<feature type="transmembrane region" description="Helical" evidence="3">
    <location>
        <begin position="180"/>
        <end position="204"/>
    </location>
</feature>
<dbReference type="GO" id="GO:0009306">
    <property type="term" value="P:protein secretion"/>
    <property type="evidence" value="ECO:0007669"/>
    <property type="project" value="InterPro"/>
</dbReference>
<feature type="region of interest" description="Disordered" evidence="2">
    <location>
        <begin position="1"/>
        <end position="21"/>
    </location>
</feature>
<dbReference type="EMBL" id="CP151767">
    <property type="protein sequence ID" value="WZU67158.2"/>
    <property type="molecule type" value="Genomic_DNA"/>
</dbReference>
<accession>A0AAN0MK33</accession>
<proteinExistence type="inferred from homology"/>
<dbReference type="AlphaFoldDB" id="A0AAN0MK33"/>
<name>A0AAN0MK33_9RHOB</name>
<evidence type="ECO:0000256" key="1">
    <source>
        <dbReference type="ARBA" id="ARBA00010690"/>
    </source>
</evidence>
<dbReference type="PANTHER" id="PTHR30531:SF12">
    <property type="entry name" value="FLAGELLAR BIOSYNTHETIC PROTEIN FLHB"/>
    <property type="match status" value="1"/>
</dbReference>
<keyword evidence="3" id="KW-0812">Transmembrane</keyword>
<sequence length="346" mass="38736">MSDSQPKKHNASEKKLRKQREEGNVPQFSDVTSLWNFAVALVVIPIIAMIIIEHLMSLFSVVERAEVLDFMVVYRPAILAALNAVFLSVGVLILAKIVISVFTSMILLKGINFALKPLVPKPNRLSPAAGLKRMFGKRTWVEVGQGLLRLTAWFAVVLLTLYLYLDDLFHLDRCNENCAIILALRIFGILSTTAIVILLVSVLIEVPLQRGLYLKEQKMTDEEVKKERKEQFGSDEVRRERNRIRDEMARTAGSAGVDKANMIFFFEDRAVAIRYHPDHAPIPIVAAKAGTPEAVEKLRAAVKENGFSELQDQEIVETSFGTEPGYQVDEIAFKPLVRGMQAIFGG</sequence>
<dbReference type="KEGG" id="yrh:AABB31_19705"/>
<feature type="transmembrane region" description="Helical" evidence="3">
    <location>
        <begin position="147"/>
        <end position="165"/>
    </location>
</feature>
<dbReference type="Proteomes" id="UP001470809">
    <property type="component" value="Chromosome"/>
</dbReference>
<dbReference type="GO" id="GO:0005886">
    <property type="term" value="C:plasma membrane"/>
    <property type="evidence" value="ECO:0007669"/>
    <property type="project" value="TreeGrafter"/>
</dbReference>
<reference evidence="4" key="1">
    <citation type="submission" date="2024-08" db="EMBL/GenBank/DDBJ databases">
        <title>Phylogenomic analyses of a clade within the roseobacter group suggest taxonomic reassignments of species of the genera Aestuariivita, Citreicella, Loktanella, Nautella, Pelagibaca, Ruegeria, Thalassobius, Thiobacimonas and Tropicibacter, and the proposal o.</title>
        <authorList>
            <person name="Jeon C.O."/>
        </authorList>
    </citation>
    <scope>NUCLEOTIDE SEQUENCE</scope>
    <source>
        <strain evidence="4">SS1-5</strain>
    </source>
</reference>
<keyword evidence="3" id="KW-1133">Transmembrane helix</keyword>
<dbReference type="RefSeq" id="WP_373635230.1">
    <property type="nucleotide sequence ID" value="NZ_CP151767.2"/>
</dbReference>
<feature type="transmembrane region" description="Helical" evidence="3">
    <location>
        <begin position="34"/>
        <end position="55"/>
    </location>
</feature>
<evidence type="ECO:0000256" key="3">
    <source>
        <dbReference type="SAM" id="Phobius"/>
    </source>
</evidence>
<dbReference type="SUPFAM" id="SSF160544">
    <property type="entry name" value="EscU C-terminal domain-like"/>
    <property type="match status" value="1"/>
</dbReference>
<evidence type="ECO:0000313" key="4">
    <source>
        <dbReference type="EMBL" id="WZU67158.2"/>
    </source>
</evidence>